<organism evidence="1 2">
    <name type="scientific">Stenotrophomonas phage vB_SmaS_P15</name>
    <dbReference type="NCBI Taxonomy" id="2894592"/>
    <lineage>
        <taxon>Viruses</taxon>
        <taxon>Duplodnaviria</taxon>
        <taxon>Heunggongvirae</taxon>
        <taxon>Uroviricota</taxon>
        <taxon>Caudoviricetes</taxon>
        <taxon>Autographivirales</taxon>
        <taxon>Autonotataviridae</taxon>
        <taxon>Gujervirinae</taxon>
        <taxon>Smasvirus</taxon>
        <taxon>Smasvirus P15</taxon>
    </lineage>
</organism>
<evidence type="ECO:0000313" key="1">
    <source>
        <dbReference type="EMBL" id="UFI08391.1"/>
    </source>
</evidence>
<protein>
    <submittedName>
        <fullName evidence="1">Uncharacterized protein</fullName>
    </submittedName>
</protein>
<dbReference type="EMBL" id="OK490494">
    <property type="protein sequence ID" value="UFI08391.1"/>
    <property type="molecule type" value="Genomic_DNA"/>
</dbReference>
<evidence type="ECO:0000313" key="2">
    <source>
        <dbReference type="Proteomes" id="UP000827615"/>
    </source>
</evidence>
<sequence>MIRMYYEGWDYVRAWREWRHNIAVHGEGVVSGMSYDTDGYWYWIKLG</sequence>
<reference evidence="1" key="1">
    <citation type="submission" date="2021-10" db="EMBL/GenBank/DDBJ databases">
        <authorList>
            <person name="Yu X."/>
            <person name="Bai C."/>
            <person name="Mi Z."/>
        </authorList>
    </citation>
    <scope>NUCLEOTIDE SEQUENCE</scope>
</reference>
<proteinExistence type="predicted"/>
<keyword evidence="2" id="KW-1185">Reference proteome</keyword>
<dbReference type="Proteomes" id="UP000827615">
    <property type="component" value="Segment"/>
</dbReference>
<accession>A0AAE9C6T2</accession>
<name>A0AAE9C6T2_9CAUD</name>